<dbReference type="InterPro" id="IPR045854">
    <property type="entry name" value="NO2/SO3_Rdtase_4Fe4S_sf"/>
</dbReference>
<evidence type="ECO:0000313" key="10">
    <source>
        <dbReference type="Proteomes" id="UP000510721"/>
    </source>
</evidence>
<dbReference type="RefSeq" id="WP_180940940.1">
    <property type="nucleotide sequence ID" value="NZ_CP041238.1"/>
</dbReference>
<dbReference type="SUPFAM" id="SSF56014">
    <property type="entry name" value="Nitrite and sulphite reductase 4Fe-4S domain-like"/>
    <property type="match status" value="2"/>
</dbReference>
<dbReference type="AlphaFoldDB" id="A0A859QS54"/>
<name>A0A859QS54_9HYPH</name>
<dbReference type="InterPro" id="IPR036136">
    <property type="entry name" value="Nit/Sulf_reduc_fer-like_dom_sf"/>
</dbReference>
<evidence type="ECO:0000313" key="9">
    <source>
        <dbReference type="EMBL" id="QLL61381.1"/>
    </source>
</evidence>
<reference evidence="9 10" key="1">
    <citation type="submission" date="2019-06" db="EMBL/GenBank/DDBJ databases">
        <title>Complete genome sequence of Ensifer mexicanus ITTG R7 isolated from nodules of Acacia angustissima (Mill.) Kuntze.</title>
        <authorList>
            <person name="Rincon-Rosales R."/>
            <person name="Rogel M.A."/>
            <person name="Guerrero G."/>
            <person name="Rincon-Molina C.I."/>
            <person name="Lopez-Lopez A."/>
            <person name="Martinez-Romero E."/>
        </authorList>
    </citation>
    <scope>NUCLEOTIDE SEQUENCE [LARGE SCALE GENOMIC DNA]</scope>
    <source>
        <strain evidence="9 10">ITTG R7</strain>
    </source>
</reference>
<keyword evidence="5" id="KW-0408">Iron</keyword>
<dbReference type="Proteomes" id="UP000510721">
    <property type="component" value="Chromosome"/>
</dbReference>
<proteinExistence type="predicted"/>
<dbReference type="PANTHER" id="PTHR32439">
    <property type="entry name" value="FERREDOXIN--NITRITE REDUCTASE, CHLOROPLASTIC"/>
    <property type="match status" value="1"/>
</dbReference>
<dbReference type="EMBL" id="CP041238">
    <property type="protein sequence ID" value="QLL61381.1"/>
    <property type="molecule type" value="Genomic_DNA"/>
</dbReference>
<keyword evidence="2" id="KW-0349">Heme</keyword>
<evidence type="ECO:0000256" key="4">
    <source>
        <dbReference type="ARBA" id="ARBA00023002"/>
    </source>
</evidence>
<organism evidence="9 10">
    <name type="scientific">Sinorhizobium mexicanum</name>
    <dbReference type="NCBI Taxonomy" id="375549"/>
    <lineage>
        <taxon>Bacteria</taxon>
        <taxon>Pseudomonadati</taxon>
        <taxon>Pseudomonadota</taxon>
        <taxon>Alphaproteobacteria</taxon>
        <taxon>Hyphomicrobiales</taxon>
        <taxon>Rhizobiaceae</taxon>
        <taxon>Sinorhizobium/Ensifer group</taxon>
        <taxon>Sinorhizobium</taxon>
    </lineage>
</organism>
<dbReference type="InterPro" id="IPR005117">
    <property type="entry name" value="NiRdtase/SiRdtase_haem-b_fer"/>
</dbReference>
<dbReference type="Pfam" id="PF01077">
    <property type="entry name" value="NIR_SIR"/>
    <property type="match status" value="2"/>
</dbReference>
<gene>
    <name evidence="9" type="ORF">FKV68_07905</name>
</gene>
<keyword evidence="4" id="KW-0560">Oxidoreductase</keyword>
<keyword evidence="6" id="KW-0411">Iron-sulfur</keyword>
<protein>
    <submittedName>
        <fullName evidence="9">Nitrite/sulfite reductase</fullName>
    </submittedName>
</protein>
<evidence type="ECO:0000256" key="3">
    <source>
        <dbReference type="ARBA" id="ARBA00022723"/>
    </source>
</evidence>
<evidence type="ECO:0000256" key="5">
    <source>
        <dbReference type="ARBA" id="ARBA00023004"/>
    </source>
</evidence>
<feature type="domain" description="Nitrite/Sulfite reductase ferredoxin-like" evidence="8">
    <location>
        <begin position="331"/>
        <end position="398"/>
    </location>
</feature>
<feature type="domain" description="Nitrite/sulphite reductase 4Fe-4S" evidence="7">
    <location>
        <begin position="119"/>
        <end position="273"/>
    </location>
</feature>
<dbReference type="Gene3D" id="3.30.413.10">
    <property type="entry name" value="Sulfite Reductase Hemoprotein, domain 1"/>
    <property type="match status" value="2"/>
</dbReference>
<keyword evidence="10" id="KW-1185">Reference proteome</keyword>
<keyword evidence="1" id="KW-0004">4Fe-4S</keyword>
<sequence length="557" mass="62004">MYRYDEFDHTFVSARVEQFRDQVQRRLSGELAEDAFKPLRLMNGVYLQLHAYMLRVAIPYGTLSSRQMRMLAHVARKYDRGYGHFTTRQNIQYNWPRLSDTPDILKELASVEMHSLQTSGNCIRNVTADHFSGAAADEVADPRPYAEILRQWSSVHPEFSFLPRKFKIAVTGAERDRAAIQVHDIGLHLKKDGQGRLGFAVYVGGGQGRTPMIAKKIRDFLPEEDLLSYTTAIMRVYNLYGRRDNKYKARIKILVHETGAEELARQVEIEFAKLKDTELKLPDADIQAISAYFAPATLPNRAEGWGTLAGWKKADAEFARWVQQNVQAHKHPDYGMVTISLKPIGGIPGDASHEQMDAVADIAEEYAFDEIRVSHEQNLILPHVALADLEPVYRALVAAGLATANAGLITDIIACPGLDYCALANARSIPVAQEISNRFGSPERQAEIGELKIKISGCINACGHHHVGHIGLLGVEKKGEELYQITLGGSGDENTSIGEIIGRGFEPEKVTDAVETIVDTYLGLRRDKTETFLEAYRRVGPQPFKDALYGGSAQEAA</sequence>
<dbReference type="GO" id="GO:0020037">
    <property type="term" value="F:heme binding"/>
    <property type="evidence" value="ECO:0007669"/>
    <property type="project" value="InterPro"/>
</dbReference>
<dbReference type="GO" id="GO:0016491">
    <property type="term" value="F:oxidoreductase activity"/>
    <property type="evidence" value="ECO:0007669"/>
    <property type="project" value="UniProtKB-KW"/>
</dbReference>
<dbReference type="SUPFAM" id="SSF55124">
    <property type="entry name" value="Nitrite/Sulfite reductase N-terminal domain-like"/>
    <property type="match status" value="2"/>
</dbReference>
<dbReference type="KEGG" id="emx:FKV68_07905"/>
<evidence type="ECO:0000259" key="8">
    <source>
        <dbReference type="Pfam" id="PF03460"/>
    </source>
</evidence>
<dbReference type="GO" id="GO:0051539">
    <property type="term" value="F:4 iron, 4 sulfur cluster binding"/>
    <property type="evidence" value="ECO:0007669"/>
    <property type="project" value="UniProtKB-KW"/>
</dbReference>
<evidence type="ECO:0000259" key="7">
    <source>
        <dbReference type="Pfam" id="PF01077"/>
    </source>
</evidence>
<dbReference type="Gene3D" id="3.90.480.10">
    <property type="entry name" value="Sulfite Reductase Hemoprotein,Domain 2"/>
    <property type="match status" value="1"/>
</dbReference>
<dbReference type="InterPro" id="IPR006067">
    <property type="entry name" value="NO2/SO3_Rdtase_4Fe4S_dom"/>
</dbReference>
<feature type="domain" description="Nitrite/sulphite reductase 4Fe-4S" evidence="7">
    <location>
        <begin position="410"/>
        <end position="529"/>
    </location>
</feature>
<evidence type="ECO:0000256" key="1">
    <source>
        <dbReference type="ARBA" id="ARBA00022485"/>
    </source>
</evidence>
<evidence type="ECO:0000256" key="6">
    <source>
        <dbReference type="ARBA" id="ARBA00023014"/>
    </source>
</evidence>
<evidence type="ECO:0000256" key="2">
    <source>
        <dbReference type="ARBA" id="ARBA00022617"/>
    </source>
</evidence>
<dbReference type="GO" id="GO:0046872">
    <property type="term" value="F:metal ion binding"/>
    <property type="evidence" value="ECO:0007669"/>
    <property type="project" value="UniProtKB-KW"/>
</dbReference>
<accession>A0A859QS54</accession>
<feature type="domain" description="Nitrite/Sulfite reductase ferredoxin-like" evidence="8">
    <location>
        <begin position="52"/>
        <end position="110"/>
    </location>
</feature>
<keyword evidence="3" id="KW-0479">Metal-binding</keyword>
<dbReference type="PANTHER" id="PTHR32439:SF9">
    <property type="entry name" value="BLR3264 PROTEIN"/>
    <property type="match status" value="1"/>
</dbReference>
<dbReference type="Pfam" id="PF03460">
    <property type="entry name" value="NIR_SIR_ferr"/>
    <property type="match status" value="2"/>
</dbReference>
<dbReference type="InterPro" id="IPR051329">
    <property type="entry name" value="NIR_SIR_4Fe-4S"/>
</dbReference>